<evidence type="ECO:0000313" key="3">
    <source>
        <dbReference type="Proteomes" id="UP001419268"/>
    </source>
</evidence>
<comment type="caution">
    <text evidence="2">The sequence shown here is derived from an EMBL/GenBank/DDBJ whole genome shotgun (WGS) entry which is preliminary data.</text>
</comment>
<gene>
    <name evidence="2" type="ORF">Scep_014436</name>
</gene>
<feature type="region of interest" description="Disordered" evidence="1">
    <location>
        <begin position="253"/>
        <end position="327"/>
    </location>
</feature>
<dbReference type="AlphaFoldDB" id="A0AAP0P1P8"/>
<organism evidence="2 3">
    <name type="scientific">Stephania cephalantha</name>
    <dbReference type="NCBI Taxonomy" id="152367"/>
    <lineage>
        <taxon>Eukaryota</taxon>
        <taxon>Viridiplantae</taxon>
        <taxon>Streptophyta</taxon>
        <taxon>Embryophyta</taxon>
        <taxon>Tracheophyta</taxon>
        <taxon>Spermatophyta</taxon>
        <taxon>Magnoliopsida</taxon>
        <taxon>Ranunculales</taxon>
        <taxon>Menispermaceae</taxon>
        <taxon>Menispermoideae</taxon>
        <taxon>Cissampelideae</taxon>
        <taxon>Stephania</taxon>
    </lineage>
</organism>
<feature type="compositionally biased region" description="Basic residues" evidence="1">
    <location>
        <begin position="104"/>
        <end position="115"/>
    </location>
</feature>
<reference evidence="2 3" key="1">
    <citation type="submission" date="2024-01" db="EMBL/GenBank/DDBJ databases">
        <title>Genome assemblies of Stephania.</title>
        <authorList>
            <person name="Yang L."/>
        </authorList>
    </citation>
    <scope>NUCLEOTIDE SEQUENCE [LARGE SCALE GENOMIC DNA]</scope>
    <source>
        <strain evidence="2">JXDWG</strain>
        <tissue evidence="2">Leaf</tissue>
    </source>
</reference>
<name>A0AAP0P1P8_9MAGN</name>
<feature type="compositionally biased region" description="Acidic residues" evidence="1">
    <location>
        <begin position="70"/>
        <end position="81"/>
    </location>
</feature>
<dbReference type="Proteomes" id="UP001419268">
    <property type="component" value="Unassembled WGS sequence"/>
</dbReference>
<proteinExistence type="predicted"/>
<evidence type="ECO:0000313" key="2">
    <source>
        <dbReference type="EMBL" id="KAK9125590.1"/>
    </source>
</evidence>
<accession>A0AAP0P1P8</accession>
<feature type="compositionally biased region" description="Low complexity" evidence="1">
    <location>
        <begin position="291"/>
        <end position="307"/>
    </location>
</feature>
<keyword evidence="3" id="KW-1185">Reference proteome</keyword>
<feature type="region of interest" description="Disordered" evidence="1">
    <location>
        <begin position="68"/>
        <end position="149"/>
    </location>
</feature>
<sequence>MSLDDSLDMKGLYVTIRVTWCIDCSQCSLRMGTSKVLLVLDEGIKILDEDERQRSTLWNDGIDVEHAINEDNEEEDEEEDHGESNREVRRRTTQTEIVGESTRHPRPPHPSRRTKTAAESSKRSPPPRSSCPRARRIETVGESSQHSFPPRQSSYGYIVTLSLMQPEPEMFVPRLPIMNLPPYHFDPYAHRPSFSYMDNGMQRHPMYHSLPQYMPSPFTPPCYNYNISYSGDDSFMNLLSMLPPHVPFDQPHKGSQYFGTVQPPIFGSISTRGESSEPEEEDQSTQRNSMQDRQPQQTQSDVQTQRPTQHRVRPVCIMEQQCQRNRR</sequence>
<dbReference type="EMBL" id="JBBNAG010000006">
    <property type="protein sequence ID" value="KAK9125590.1"/>
    <property type="molecule type" value="Genomic_DNA"/>
</dbReference>
<evidence type="ECO:0000256" key="1">
    <source>
        <dbReference type="SAM" id="MobiDB-lite"/>
    </source>
</evidence>
<protein>
    <submittedName>
        <fullName evidence="2">Uncharacterized protein</fullName>
    </submittedName>
</protein>